<dbReference type="InterPro" id="IPR052184">
    <property type="entry name" value="SDR_enzymes"/>
</dbReference>
<dbReference type="RefSeq" id="WP_094992089.1">
    <property type="nucleotide sequence ID" value="NZ_NQKI01000002.1"/>
</dbReference>
<evidence type="ECO:0000313" key="2">
    <source>
        <dbReference type="Proteomes" id="UP000215788"/>
    </source>
</evidence>
<reference evidence="1 2" key="1">
    <citation type="submission" date="2017-08" db="EMBL/GenBank/DDBJ databases">
        <title>Genomic and metabolic characterisation of spoilage-associated Pseudomonas species.</title>
        <authorList>
            <person name="Stanborough T."/>
            <person name="Fegan N."/>
            <person name="Powell S.M."/>
            <person name="Singh T."/>
            <person name="Tamplin M.L."/>
            <person name="Chandry P.S."/>
        </authorList>
    </citation>
    <scope>NUCLEOTIDE SEQUENCE [LARGE SCALE GENOMIC DNA]</scope>
    <source>
        <strain evidence="1 2">L1802</strain>
    </source>
</reference>
<protein>
    <submittedName>
        <fullName evidence="1">Short-chain dehydrogenase</fullName>
    </submittedName>
</protein>
<dbReference type="NCBIfam" id="NF006035">
    <property type="entry name" value="PRK08177.1"/>
    <property type="match status" value="1"/>
</dbReference>
<gene>
    <name evidence="1" type="ORF">CJF39_02910</name>
</gene>
<dbReference type="InterPro" id="IPR002347">
    <property type="entry name" value="SDR_fam"/>
</dbReference>
<dbReference type="EMBL" id="NQKI01000002">
    <property type="protein sequence ID" value="OZY61209.1"/>
    <property type="molecule type" value="Genomic_DNA"/>
</dbReference>
<comment type="caution">
    <text evidence="1">The sequence shown here is derived from an EMBL/GenBank/DDBJ whole genome shotgun (WGS) entry which is preliminary data.</text>
</comment>
<proteinExistence type="predicted"/>
<dbReference type="AlphaFoldDB" id="A0A266NFF6"/>
<name>A0A266NFF6_9PSED</name>
<dbReference type="InterPro" id="IPR036291">
    <property type="entry name" value="NAD(P)-bd_dom_sf"/>
</dbReference>
<evidence type="ECO:0000313" key="1">
    <source>
        <dbReference type="EMBL" id="OZY61209.1"/>
    </source>
</evidence>
<dbReference type="OrthoDB" id="5786478at2"/>
<dbReference type="Gene3D" id="3.40.50.720">
    <property type="entry name" value="NAD(P)-binding Rossmann-like Domain"/>
    <property type="match status" value="1"/>
</dbReference>
<dbReference type="PANTHER" id="PTHR45458">
    <property type="entry name" value="SHORT-CHAIN DEHYDROGENASE/REDUCTASE SDR"/>
    <property type="match status" value="1"/>
</dbReference>
<dbReference type="Pfam" id="PF00106">
    <property type="entry name" value="adh_short"/>
    <property type="match status" value="1"/>
</dbReference>
<sequence>MTAKNALIIGASRGLGLGLVEQLIKDGWNVTATVRNPDNVEKLKALGKASIEQLDLDNVEAIRALSQKLDTEVYDLVFVNAGIKGPDDQASGRASLTDIGQLFLTNSVAPITLAQAFVSKIRKGSGVLAFMSSGLGSIKSPDAPELALYKASKAALNSMTNTFISQLGEDRPTVLTLHPGWVKTDMGGEGADIDVETSTRGLVEQVKAYAGKGGHYFIDYKGQTIPW</sequence>
<dbReference type="PRINTS" id="PR00081">
    <property type="entry name" value="GDHRDH"/>
</dbReference>
<dbReference type="CDD" id="cd05325">
    <property type="entry name" value="carb_red_sniffer_like_SDR_c"/>
    <property type="match status" value="1"/>
</dbReference>
<accession>A0A266NFF6</accession>
<dbReference type="PANTHER" id="PTHR45458:SF1">
    <property type="entry name" value="SHORT CHAIN DEHYDROGENASE"/>
    <property type="match status" value="1"/>
</dbReference>
<organism evidence="1 2">
    <name type="scientific">Pseudomonas lundensis</name>
    <dbReference type="NCBI Taxonomy" id="86185"/>
    <lineage>
        <taxon>Bacteria</taxon>
        <taxon>Pseudomonadati</taxon>
        <taxon>Pseudomonadota</taxon>
        <taxon>Gammaproteobacteria</taxon>
        <taxon>Pseudomonadales</taxon>
        <taxon>Pseudomonadaceae</taxon>
        <taxon>Pseudomonas</taxon>
    </lineage>
</organism>
<dbReference type="Proteomes" id="UP000215788">
    <property type="component" value="Unassembled WGS sequence"/>
</dbReference>
<dbReference type="SUPFAM" id="SSF51735">
    <property type="entry name" value="NAD(P)-binding Rossmann-fold domains"/>
    <property type="match status" value="1"/>
</dbReference>
<dbReference type="GO" id="GO:0016616">
    <property type="term" value="F:oxidoreductase activity, acting on the CH-OH group of donors, NAD or NADP as acceptor"/>
    <property type="evidence" value="ECO:0007669"/>
    <property type="project" value="TreeGrafter"/>
</dbReference>